<dbReference type="InterPro" id="IPR040168">
    <property type="entry name" value="Not2/3/5"/>
</dbReference>
<dbReference type="InterPro" id="IPR007282">
    <property type="entry name" value="NOT2/3/5_C"/>
</dbReference>
<dbReference type="STRING" id="253628.A0A0D1YYS9"/>
<evidence type="ECO:0000313" key="7">
    <source>
        <dbReference type="Proteomes" id="UP000053259"/>
    </source>
</evidence>
<dbReference type="EMBL" id="KN847536">
    <property type="protein sequence ID" value="KIW05852.1"/>
    <property type="molecule type" value="Genomic_DNA"/>
</dbReference>
<keyword evidence="2" id="KW-0805">Transcription regulation</keyword>
<evidence type="ECO:0000259" key="5">
    <source>
        <dbReference type="Pfam" id="PF04153"/>
    </source>
</evidence>
<keyword evidence="3" id="KW-0804">Transcription</keyword>
<feature type="compositionally biased region" description="Basic and acidic residues" evidence="4">
    <location>
        <begin position="159"/>
        <end position="169"/>
    </location>
</feature>
<dbReference type="GO" id="GO:0030015">
    <property type="term" value="C:CCR4-NOT core complex"/>
    <property type="evidence" value="ECO:0007669"/>
    <property type="project" value="InterPro"/>
</dbReference>
<feature type="domain" description="NOT2/NOT3/NOT5 C-terminal" evidence="5">
    <location>
        <begin position="248"/>
        <end position="366"/>
    </location>
</feature>
<dbReference type="Pfam" id="PF04153">
    <property type="entry name" value="NOT2_3_5_C"/>
    <property type="match status" value="1"/>
</dbReference>
<dbReference type="GeneID" id="27311029"/>
<dbReference type="OrthoDB" id="25391at2759"/>
<dbReference type="Gene3D" id="2.30.30.1020">
    <property type="entry name" value="CCR4-NOT complex subunit 2/3/5, C-terminal domain"/>
    <property type="match status" value="1"/>
</dbReference>
<sequence length="416" mass="45137">MFTANENSRRPPGARLQNGKLDLGGPRNDASWAFGTQAPSRTGGPSFAQTIGGGSQSRPFDPSEFPSLGGGTQQSGIPSAWAANVRPRSPERRQMAGYGRGAGPAAVDEARREVLPPGAEGYRFGNGQINQTANRGTARSPYPTQVQDQPEPIGYTGRQDQHISLHNDDPSSTPTASQHPPDQLAPSNKRLSEMSDRERYGMAGLLARMNPEHPDHNPLLSGIDLTKLGINMDQSEPLIDTWAGPFDEQNFVVPDFHLPAAYTVTNVPSLASKIDSFSDETLIMIFYDHPRDIAQELAAQQLYKRDWRWHKVMRCWMMKDPNQQMHGYGQGPIRLSDKSERGMYIFFDINNWRRERKEIVLNFDDLDTRPSLMQGTGLTAAAAAAAASANGLGRAHAVGGFAAGGLGAAFGGVGGA</sequence>
<organism evidence="6 7">
    <name type="scientific">Verruconis gallopava</name>
    <dbReference type="NCBI Taxonomy" id="253628"/>
    <lineage>
        <taxon>Eukaryota</taxon>
        <taxon>Fungi</taxon>
        <taxon>Dikarya</taxon>
        <taxon>Ascomycota</taxon>
        <taxon>Pezizomycotina</taxon>
        <taxon>Dothideomycetes</taxon>
        <taxon>Pleosporomycetidae</taxon>
        <taxon>Venturiales</taxon>
        <taxon>Sympoventuriaceae</taxon>
        <taxon>Verruconis</taxon>
    </lineage>
</organism>
<keyword evidence="7" id="KW-1185">Reference proteome</keyword>
<dbReference type="GO" id="GO:0000289">
    <property type="term" value="P:nuclear-transcribed mRNA poly(A) tail shortening"/>
    <property type="evidence" value="ECO:0007669"/>
    <property type="project" value="UniProtKB-ARBA"/>
</dbReference>
<evidence type="ECO:0000256" key="2">
    <source>
        <dbReference type="ARBA" id="ARBA00023015"/>
    </source>
</evidence>
<evidence type="ECO:0000256" key="3">
    <source>
        <dbReference type="ARBA" id="ARBA00023163"/>
    </source>
</evidence>
<reference evidence="6 7" key="1">
    <citation type="submission" date="2015-01" db="EMBL/GenBank/DDBJ databases">
        <title>The Genome Sequence of Ochroconis gallopava CBS43764.</title>
        <authorList>
            <consortium name="The Broad Institute Genomics Platform"/>
            <person name="Cuomo C."/>
            <person name="de Hoog S."/>
            <person name="Gorbushina A."/>
            <person name="Stielow B."/>
            <person name="Teixiera M."/>
            <person name="Abouelleil A."/>
            <person name="Chapman S.B."/>
            <person name="Priest M."/>
            <person name="Young S.K."/>
            <person name="Wortman J."/>
            <person name="Nusbaum C."/>
            <person name="Birren B."/>
        </authorList>
    </citation>
    <scope>NUCLEOTIDE SEQUENCE [LARGE SCALE GENOMIC DNA]</scope>
    <source>
        <strain evidence="6 7">CBS 43764</strain>
    </source>
</reference>
<dbReference type="PANTHER" id="PTHR23326">
    <property type="entry name" value="CCR4 NOT-RELATED"/>
    <property type="match status" value="1"/>
</dbReference>
<protein>
    <recommendedName>
        <fullName evidence="5">NOT2/NOT3/NOT5 C-terminal domain-containing protein</fullName>
    </recommendedName>
</protein>
<feature type="compositionally biased region" description="Polar residues" evidence="4">
    <location>
        <begin position="127"/>
        <end position="148"/>
    </location>
</feature>
<gene>
    <name evidence="6" type="ORF">PV09_03056</name>
</gene>
<dbReference type="AlphaFoldDB" id="A0A0D1YYS9"/>
<feature type="compositionally biased region" description="Polar residues" evidence="4">
    <location>
        <begin position="170"/>
        <end position="180"/>
    </location>
</feature>
<accession>A0A0D1YYS9</accession>
<evidence type="ECO:0000313" key="6">
    <source>
        <dbReference type="EMBL" id="KIW05852.1"/>
    </source>
</evidence>
<proteinExistence type="inferred from homology"/>
<dbReference type="RefSeq" id="XP_016215721.1">
    <property type="nucleotide sequence ID" value="XM_016356198.1"/>
</dbReference>
<name>A0A0D1YYS9_9PEZI</name>
<dbReference type="GO" id="GO:0006355">
    <property type="term" value="P:regulation of DNA-templated transcription"/>
    <property type="evidence" value="ECO:0007669"/>
    <property type="project" value="InterPro"/>
</dbReference>
<comment type="similarity">
    <text evidence="1">Belongs to the CNOT2/3/5 family.</text>
</comment>
<evidence type="ECO:0000256" key="4">
    <source>
        <dbReference type="SAM" id="MobiDB-lite"/>
    </source>
</evidence>
<dbReference type="InParanoid" id="A0A0D1YYS9"/>
<dbReference type="InterPro" id="IPR038635">
    <property type="entry name" value="CCR4-NOT_su2/3/5_C_sf"/>
</dbReference>
<feature type="region of interest" description="Disordered" evidence="4">
    <location>
        <begin position="1"/>
        <end position="194"/>
    </location>
</feature>
<dbReference type="Proteomes" id="UP000053259">
    <property type="component" value="Unassembled WGS sequence"/>
</dbReference>
<dbReference type="VEuPathDB" id="FungiDB:PV09_03056"/>
<evidence type="ECO:0000256" key="1">
    <source>
        <dbReference type="ARBA" id="ARBA00007682"/>
    </source>
</evidence>